<dbReference type="AlphaFoldDB" id="A0A0G4P9Q2"/>
<organism evidence="12 13">
    <name type="scientific">Penicillium camemberti (strain FM 013)</name>
    <dbReference type="NCBI Taxonomy" id="1429867"/>
    <lineage>
        <taxon>Eukaryota</taxon>
        <taxon>Fungi</taxon>
        <taxon>Dikarya</taxon>
        <taxon>Ascomycota</taxon>
        <taxon>Pezizomycotina</taxon>
        <taxon>Eurotiomycetes</taxon>
        <taxon>Eurotiomycetidae</taxon>
        <taxon>Eurotiales</taxon>
        <taxon>Aspergillaceae</taxon>
        <taxon>Penicillium</taxon>
    </lineage>
</organism>
<evidence type="ECO:0000259" key="11">
    <source>
        <dbReference type="Pfam" id="PF01979"/>
    </source>
</evidence>
<feature type="transmembrane region" description="Helical" evidence="9">
    <location>
        <begin position="474"/>
        <end position="496"/>
    </location>
</feature>
<dbReference type="PANTHER" id="PTHR43341">
    <property type="entry name" value="AMINO ACID PERMEASE"/>
    <property type="match status" value="1"/>
</dbReference>
<reference evidence="12 13" key="1">
    <citation type="journal article" date="2014" name="Nat. Commun.">
        <title>Multiple recent horizontal transfers of a large genomic region in cheese making fungi.</title>
        <authorList>
            <person name="Cheeseman K."/>
            <person name="Ropars J."/>
            <person name="Renault P."/>
            <person name="Dupont J."/>
            <person name="Gouzy J."/>
            <person name="Branca A."/>
            <person name="Abraham A.L."/>
            <person name="Ceppi M."/>
            <person name="Conseiller E."/>
            <person name="Debuchy R."/>
            <person name="Malagnac F."/>
            <person name="Goarin A."/>
            <person name="Silar P."/>
            <person name="Lacoste S."/>
            <person name="Sallet E."/>
            <person name="Bensimon A."/>
            <person name="Giraud T."/>
            <person name="Brygoo Y."/>
        </authorList>
    </citation>
    <scope>NUCLEOTIDE SEQUENCE [LARGE SCALE GENOMIC DNA]</scope>
    <source>
        <strain evidence="13">FM 013</strain>
    </source>
</reference>
<feature type="transmembrane region" description="Helical" evidence="9">
    <location>
        <begin position="283"/>
        <end position="302"/>
    </location>
</feature>
<evidence type="ECO:0000259" key="10">
    <source>
        <dbReference type="Pfam" id="PF00324"/>
    </source>
</evidence>
<dbReference type="InterPro" id="IPR006680">
    <property type="entry name" value="Amidohydro-rel"/>
</dbReference>
<dbReference type="CDD" id="cd01314">
    <property type="entry name" value="D-HYD"/>
    <property type="match status" value="1"/>
</dbReference>
<feature type="transmembrane region" description="Helical" evidence="9">
    <location>
        <begin position="242"/>
        <end position="263"/>
    </location>
</feature>
<evidence type="ECO:0000256" key="5">
    <source>
        <dbReference type="ARBA" id="ARBA00022970"/>
    </source>
</evidence>
<dbReference type="InterPro" id="IPR011778">
    <property type="entry name" value="Hydantoinase/dihydroPyrase"/>
</dbReference>
<protein>
    <submittedName>
        <fullName evidence="12">Amino acid/polyamine transporter I</fullName>
    </submittedName>
</protein>
<feature type="transmembrane region" description="Helical" evidence="9">
    <location>
        <begin position="190"/>
        <end position="211"/>
    </location>
</feature>
<feature type="modified residue" description="N6-carboxylysine" evidence="8">
    <location>
        <position position="741"/>
    </location>
</feature>
<dbReference type="GO" id="GO:0015171">
    <property type="term" value="F:amino acid transmembrane transporter activity"/>
    <property type="evidence" value="ECO:0007669"/>
    <property type="project" value="TreeGrafter"/>
</dbReference>
<accession>A0A0G4P9Q2</accession>
<dbReference type="STRING" id="1429867.A0A0G4P9Q2"/>
<dbReference type="InterPro" id="IPR011059">
    <property type="entry name" value="Metal-dep_hydrolase_composite"/>
</dbReference>
<dbReference type="InterPro" id="IPR050524">
    <property type="entry name" value="APC_YAT"/>
</dbReference>
<dbReference type="GO" id="GO:0016810">
    <property type="term" value="F:hydrolase activity, acting on carbon-nitrogen (but not peptide) bonds"/>
    <property type="evidence" value="ECO:0007669"/>
    <property type="project" value="InterPro"/>
</dbReference>
<dbReference type="InterPro" id="IPR004841">
    <property type="entry name" value="AA-permease/SLC12A_dom"/>
</dbReference>
<dbReference type="SUPFAM" id="SSF51338">
    <property type="entry name" value="Composite domain of metallo-dependent hydrolases"/>
    <property type="match status" value="2"/>
</dbReference>
<sequence>MQDEKTKELAYDANEIPVGVGTVQDTGSNHGLQRQLRPRHLQMIAIGGVIGTGLFLGTASDLKNGGPAGLLIGYCIMASLLYSVMVALGEMVSQFPIPGGQFALAGRFNSPELGFAMGILFWYNCIVVLPAEISAAAVLVTFWTPAGQADSTCSTGICNNAMWVGLMLIVVFAINYAGTRVFGEMEFWFCSIKVVTIIGLIITGVIISAGGGPNHEAIGFKFWHETGGFTQYEGIAGSKGRFLGFFSVLINAAFAFIGSEITAIAAAETSNPRRNVPQAIKSVWIRLVLFYICSAFLIGLLVSPSDPSLSLSSTAAKSPFVIAIQNSGISVLPSIINAALLTSAWSAGTADLFVSSRTLYGLATRGHAPKIFLKTREDGFPWVCFLFCGAFSFLSFMAAAHGEAGKVFGYFSNMTAMCGMISWTGILWTSIRWNKGLKAQGIDRKTLPYMAPLQPYLSYCSFYKIQVHAGGTNFCGFSDGISICVMVIIFGGFGSFMPTFDASTFVTTYFPIPFFAVLFFGYKFWNKSKMVDYANMDFVTGSSIEVTEKISGTGRWLSAREPKCCIGVKDGKIQSLANSFTDDELAGTEIIDADKCCIGVKDGKIQSLANSFTDDELAGTEIIDAEGGYVMPGGVDAHVHLCQDLKTGPHGLGGECSDNFETGSRSAVAGGTTTIITFATQTRAEEDRSLLKVAERYNARAEETGSYVDYGFHIIIVRNDADILENELPVLIKDWGISSCKLFLTYATQRLTDSQMLDVMFAARKNSITTMIHAENGDMIEWLTEKLESKGMVAPYYHALSRPPLVEGEATNRAIALAQLIQNPILFVHVGSVLGAANVRRAQTMGLPVYAETCPQYFHLTWDDLKRFHSPTCFENSKMICSPPPPPTAADHEELFVGLSNGTFTIYSSDHCPFRYDHPHGKPSGVLEHEASMEGEKPCSGDELQDLLGRKGGAFRFIPNGIPGVETRLPLLYTGALASGRITPQRFVELTSTNPAKLYGLYPKKGALMPGSDADFVIWHPEKTFSPFNLTNSMLHHNVDYTPYEGMRFENWPRYTILRGKVMWANGKITGKVRDGEYVKRGPSQLGPVSSRAARDTRTVADWLYE</sequence>
<evidence type="ECO:0000313" key="13">
    <source>
        <dbReference type="Proteomes" id="UP000053732"/>
    </source>
</evidence>
<keyword evidence="13" id="KW-1185">Reference proteome</keyword>
<feature type="transmembrane region" description="Helical" evidence="9">
    <location>
        <begin position="160"/>
        <end position="178"/>
    </location>
</feature>
<feature type="transmembrane region" description="Helical" evidence="9">
    <location>
        <begin position="41"/>
        <end position="59"/>
    </location>
</feature>
<dbReference type="InterPro" id="IPR004840">
    <property type="entry name" value="Amino_acid_permease_CS"/>
</dbReference>
<comment type="PTM">
    <text evidence="8">Carbamylation allows a single lysine to coordinate two divalent metal cations.</text>
</comment>
<feature type="domain" description="Amidohydrolase-related" evidence="11">
    <location>
        <begin position="629"/>
        <end position="1062"/>
    </location>
</feature>
<dbReference type="Pfam" id="PF01979">
    <property type="entry name" value="Amidohydro_1"/>
    <property type="match status" value="1"/>
</dbReference>
<keyword evidence="4 9" id="KW-0812">Transmembrane</keyword>
<dbReference type="GO" id="GO:0005737">
    <property type="term" value="C:cytoplasm"/>
    <property type="evidence" value="ECO:0007669"/>
    <property type="project" value="InterPro"/>
</dbReference>
<feature type="transmembrane region" description="Helical" evidence="9">
    <location>
        <begin position="71"/>
        <end position="92"/>
    </location>
</feature>
<evidence type="ECO:0000313" key="12">
    <source>
        <dbReference type="EMBL" id="CRL23046.1"/>
    </source>
</evidence>
<feature type="transmembrane region" description="Helical" evidence="9">
    <location>
        <begin position="407"/>
        <end position="428"/>
    </location>
</feature>
<comment type="similarity">
    <text evidence="2">Belongs to the metallo-dependent hydrolases superfamily. Hydantoinase/dihydropyrimidinase family.</text>
</comment>
<dbReference type="Gene3D" id="2.30.40.10">
    <property type="entry name" value="Urease, subunit C, domain 1"/>
    <property type="match status" value="1"/>
</dbReference>
<evidence type="ECO:0000256" key="2">
    <source>
        <dbReference type="ARBA" id="ARBA00008829"/>
    </source>
</evidence>
<evidence type="ECO:0000256" key="7">
    <source>
        <dbReference type="ARBA" id="ARBA00023136"/>
    </source>
</evidence>
<dbReference type="InterPro" id="IPR032466">
    <property type="entry name" value="Metal_Hydrolase"/>
</dbReference>
<dbReference type="Pfam" id="PF00324">
    <property type="entry name" value="AA_permease"/>
    <property type="match status" value="1"/>
</dbReference>
<keyword evidence="7 9" id="KW-0472">Membrane</keyword>
<dbReference type="PROSITE" id="PS00218">
    <property type="entry name" value="AMINO_ACID_PERMEASE_1"/>
    <property type="match status" value="1"/>
</dbReference>
<feature type="transmembrane region" description="Helical" evidence="9">
    <location>
        <begin position="502"/>
        <end position="522"/>
    </location>
</feature>
<comment type="subcellular location">
    <subcellularLocation>
        <location evidence="1">Membrane</location>
        <topology evidence="1">Multi-pass membrane protein</topology>
    </subcellularLocation>
</comment>
<feature type="transmembrane region" description="Helical" evidence="9">
    <location>
        <begin position="380"/>
        <end position="401"/>
    </location>
</feature>
<gene>
    <name evidence="12" type="ORF">PCAMFM013_S008g000475</name>
</gene>
<feature type="transmembrane region" description="Helical" evidence="9">
    <location>
        <begin position="322"/>
        <end position="347"/>
    </location>
</feature>
<dbReference type="Proteomes" id="UP000053732">
    <property type="component" value="Unassembled WGS sequence"/>
</dbReference>
<evidence type="ECO:0000256" key="1">
    <source>
        <dbReference type="ARBA" id="ARBA00004141"/>
    </source>
</evidence>
<feature type="transmembrane region" description="Helical" evidence="9">
    <location>
        <begin position="113"/>
        <end position="140"/>
    </location>
</feature>
<dbReference type="FunFam" id="1.20.1740.10:FF:000001">
    <property type="entry name" value="Amino acid permease"/>
    <property type="match status" value="1"/>
</dbReference>
<evidence type="ECO:0000256" key="3">
    <source>
        <dbReference type="ARBA" id="ARBA00022448"/>
    </source>
</evidence>
<dbReference type="EMBL" id="HG793141">
    <property type="protein sequence ID" value="CRL23046.1"/>
    <property type="molecule type" value="Genomic_DNA"/>
</dbReference>
<dbReference type="Gene3D" id="3.20.20.140">
    <property type="entry name" value="Metal-dependent hydrolases"/>
    <property type="match status" value="1"/>
</dbReference>
<evidence type="ECO:0000256" key="4">
    <source>
        <dbReference type="ARBA" id="ARBA00022692"/>
    </source>
</evidence>
<dbReference type="Gene3D" id="1.20.1740.10">
    <property type="entry name" value="Amino acid/polyamine transporter I"/>
    <property type="match status" value="1"/>
</dbReference>
<proteinExistence type="inferred from homology"/>
<dbReference type="FunFam" id="3.20.20.140:FF:000174">
    <property type="entry name" value="Dihydropyrimidinase-related protein 2"/>
    <property type="match status" value="1"/>
</dbReference>
<evidence type="ECO:0000256" key="6">
    <source>
        <dbReference type="ARBA" id="ARBA00022989"/>
    </source>
</evidence>
<dbReference type="SUPFAM" id="SSF51556">
    <property type="entry name" value="Metallo-dependent hydrolases"/>
    <property type="match status" value="1"/>
</dbReference>
<dbReference type="GO" id="GO:0016020">
    <property type="term" value="C:membrane"/>
    <property type="evidence" value="ECO:0007669"/>
    <property type="project" value="UniProtKB-SubCell"/>
</dbReference>
<keyword evidence="5" id="KW-0029">Amino-acid transport</keyword>
<dbReference type="PANTHER" id="PTHR43341:SF20">
    <property type="entry name" value="AAT FAMILY AMINO ACID TRANSPORTER"/>
    <property type="match status" value="1"/>
</dbReference>
<keyword evidence="6 9" id="KW-1133">Transmembrane helix</keyword>
<evidence type="ECO:0000256" key="8">
    <source>
        <dbReference type="PIRSR" id="PIRSR611778-50"/>
    </source>
</evidence>
<name>A0A0G4P9Q2_PENC3</name>
<evidence type="ECO:0000256" key="9">
    <source>
        <dbReference type="SAM" id="Phobius"/>
    </source>
</evidence>
<keyword evidence="3" id="KW-0813">Transport</keyword>
<feature type="domain" description="Amino acid permease/ SLC12A" evidence="10">
    <location>
        <begin position="40"/>
        <end position="530"/>
    </location>
</feature>